<dbReference type="Pfam" id="PF23569">
    <property type="entry name" value="NBD_SMAX1"/>
    <property type="match status" value="1"/>
</dbReference>
<dbReference type="GO" id="GO:0016887">
    <property type="term" value="F:ATP hydrolysis activity"/>
    <property type="evidence" value="ECO:0007669"/>
    <property type="project" value="InterPro"/>
</dbReference>
<dbReference type="CDD" id="cd19499">
    <property type="entry name" value="RecA-like_ClpB_Hsp104-like"/>
    <property type="match status" value="1"/>
</dbReference>
<dbReference type="GO" id="GO:0005524">
    <property type="term" value="F:ATP binding"/>
    <property type="evidence" value="ECO:0007669"/>
    <property type="project" value="InterPro"/>
</dbReference>
<accession>A0AAP0D9Y0</accession>
<evidence type="ECO:0000256" key="5">
    <source>
        <dbReference type="PROSITE-ProRule" id="PRU01251"/>
    </source>
</evidence>
<evidence type="ECO:0000256" key="2">
    <source>
        <dbReference type="ARBA" id="ARBA00022737"/>
    </source>
</evidence>
<comment type="caution">
    <text evidence="8">The sequence shown here is derived from an EMBL/GenBank/DDBJ whole genome shotgun (WGS) entry which is preliminary data.</text>
</comment>
<keyword evidence="9" id="KW-1185">Reference proteome</keyword>
<dbReference type="PANTHER" id="PTHR43572">
    <property type="entry name" value="CHAPERONE PROTEIN CLPD, CHLOROPLASTIC"/>
    <property type="match status" value="1"/>
</dbReference>
<dbReference type="Proteomes" id="UP001408789">
    <property type="component" value="Unassembled WGS sequence"/>
</dbReference>
<organism evidence="8 9">
    <name type="scientific">Deinandra increscens subsp. villosa</name>
    <dbReference type="NCBI Taxonomy" id="3103831"/>
    <lineage>
        <taxon>Eukaryota</taxon>
        <taxon>Viridiplantae</taxon>
        <taxon>Streptophyta</taxon>
        <taxon>Embryophyta</taxon>
        <taxon>Tracheophyta</taxon>
        <taxon>Spermatophyta</taxon>
        <taxon>Magnoliopsida</taxon>
        <taxon>eudicotyledons</taxon>
        <taxon>Gunneridae</taxon>
        <taxon>Pentapetalae</taxon>
        <taxon>asterids</taxon>
        <taxon>campanulids</taxon>
        <taxon>Asterales</taxon>
        <taxon>Asteraceae</taxon>
        <taxon>Asteroideae</taxon>
        <taxon>Heliantheae alliance</taxon>
        <taxon>Madieae</taxon>
        <taxon>Madiinae</taxon>
        <taxon>Deinandra</taxon>
    </lineage>
</organism>
<dbReference type="InterPro" id="IPR027417">
    <property type="entry name" value="P-loop_NTPase"/>
</dbReference>
<evidence type="ECO:0000256" key="6">
    <source>
        <dbReference type="SAM" id="MobiDB-lite"/>
    </source>
</evidence>
<dbReference type="Pfam" id="PF07724">
    <property type="entry name" value="AAA_2"/>
    <property type="match status" value="1"/>
</dbReference>
<dbReference type="SUPFAM" id="SSF81923">
    <property type="entry name" value="Double Clp-N motif"/>
    <property type="match status" value="1"/>
</dbReference>
<evidence type="ECO:0000313" key="8">
    <source>
        <dbReference type="EMBL" id="KAK9069108.1"/>
    </source>
</evidence>
<gene>
    <name evidence="8" type="ORF">SSX86_013224</name>
</gene>
<dbReference type="Gene3D" id="3.40.50.300">
    <property type="entry name" value="P-loop containing nucleotide triphosphate hydrolases"/>
    <property type="match status" value="1"/>
</dbReference>
<dbReference type="Gene3D" id="1.10.1780.10">
    <property type="entry name" value="Clp, N-terminal domain"/>
    <property type="match status" value="1"/>
</dbReference>
<keyword evidence="2 5" id="KW-0677">Repeat</keyword>
<evidence type="ECO:0000313" key="9">
    <source>
        <dbReference type="Proteomes" id="UP001408789"/>
    </source>
</evidence>
<name>A0AAP0D9Y0_9ASTR</name>
<sequence>MPTPVSSARQCLTDEAARALDDAVSVARRRSHSQTTSLHAVSALLSPPTSTLRDACARAHSLAYSPRLQFRALELCVGVSLDRLPSKAKTLDDDEPPVSNSLMAAIKRSQANQRRHPETFQLYSTHQDLHNSQSVKVELKHFVLSILDDPIVSRVFGDAGFRSSAIKIAIVHPPSVPAILRRYQNTNRINFPFAVDNGEEEDFKRIGSVLVKKTLKNPLLIGVSAHTVVTGFTERLKIGKVSILPAEIEGLEFFDIEKEIREFVLGDLSEDLMNLKLQEVRGKVESCRSCGVIVNLGDLKCFLDGGSLEHVVSKLSDLVRVFGGKLWLIGWVGSYDIYMKILVKFPNLEKEWDLSLVPITGSTLSTNGPQLKSSLMGSFVPFGGFFPLQTEIDRFATRCDICNEKCEQEVSVGVNGGRTVSVADQQSTGFSSWLQIPESDSTDRGNNVIEARDHSGVLTARVMGLKRKWSDICHRLHHNPPPQRNPSQIWARGVPFPHSFQSDPKLVGSSGKDSNQENRCRNVSQPIDFVASTSSSQTTSLTMNLSLGTVYVSPDREPSPAACETVLKTFYGSGTFEMDRTNKHVLDEIDFKKLYRTLADKLGYQNDSIRAISQTITRVRTGNQRRHVWFMFSGPDPVGKKKICTALADVVFGSPESLICIDLNFENQIRHPGSVFNRQNVNFSDPAFRGKTVTEFISEVLTKKPRSVVVLENVDKADFLTKDNLSRAIKSGKLTDMRGRETRITDAIFVFTTSSSKDETVKDFSTYSEESILNAKALQMRISVEKTAPKSESVLLSPKDSASIDTETSEKRKIMETGSFEITVPKVKKPRSCFDLNLPSEETEESDNETFSETKESWLEEVSDQVDETVAFEPFDFDCRAETILKEICRCFEKSLGSRAVLEIKNEVMVQILASCWLSDGNGGVEKWIETVLCRGFMEVGRKQNVESELVVKLVVVEGVKIEEDDAVCVCLPSRIIVD</sequence>
<evidence type="ECO:0000256" key="4">
    <source>
        <dbReference type="ARBA" id="ARBA00023163"/>
    </source>
</evidence>
<dbReference type="PANTHER" id="PTHR43572:SF38">
    <property type="entry name" value="PROTEIN SMAX1-LIKE 6"/>
    <property type="match status" value="1"/>
</dbReference>
<dbReference type="InterPro" id="IPR058680">
    <property type="entry name" value="NBD_SMAX1-like"/>
</dbReference>
<keyword evidence="4" id="KW-0804">Transcription</keyword>
<dbReference type="InterPro" id="IPR004176">
    <property type="entry name" value="Clp_R_N"/>
</dbReference>
<feature type="region of interest" description="Disordered" evidence="6">
    <location>
        <begin position="501"/>
        <end position="523"/>
    </location>
</feature>
<dbReference type="Pfam" id="PF26587">
    <property type="entry name" value="AAA_lid_SMAX1"/>
    <property type="match status" value="1"/>
</dbReference>
<reference evidence="8 9" key="1">
    <citation type="submission" date="2024-04" db="EMBL/GenBank/DDBJ databases">
        <title>The reference genome of an endangered Asteraceae, Deinandra increscens subsp. villosa, native to the Central Coast of California.</title>
        <authorList>
            <person name="Guilliams M."/>
            <person name="Hasenstab-Lehman K."/>
            <person name="Meyer R."/>
            <person name="Mcevoy S."/>
        </authorList>
    </citation>
    <scope>NUCLEOTIDE SEQUENCE [LARGE SCALE GENOMIC DNA]</scope>
    <source>
        <tissue evidence="8">Leaf</tissue>
    </source>
</reference>
<dbReference type="AlphaFoldDB" id="A0AAP0D9Y0"/>
<dbReference type="EMBL" id="JBCNJP010000014">
    <property type="protein sequence ID" value="KAK9069108.1"/>
    <property type="molecule type" value="Genomic_DNA"/>
</dbReference>
<evidence type="ECO:0000259" key="7">
    <source>
        <dbReference type="PROSITE" id="PS51903"/>
    </source>
</evidence>
<evidence type="ECO:0000256" key="3">
    <source>
        <dbReference type="ARBA" id="ARBA00023015"/>
    </source>
</evidence>
<keyword evidence="3" id="KW-0805">Transcription regulation</keyword>
<dbReference type="PROSITE" id="PS51903">
    <property type="entry name" value="CLP_R"/>
    <property type="match status" value="1"/>
</dbReference>
<dbReference type="InterPro" id="IPR036628">
    <property type="entry name" value="Clp_N_dom_sf"/>
</dbReference>
<evidence type="ECO:0000256" key="1">
    <source>
        <dbReference type="ARBA" id="ARBA00008675"/>
    </source>
</evidence>
<dbReference type="InterPro" id="IPR051650">
    <property type="entry name" value="SL_signaling_regulator"/>
</dbReference>
<protein>
    <recommendedName>
        <fullName evidence="7">Clp R domain-containing protein</fullName>
    </recommendedName>
</protein>
<feature type="domain" description="Clp R" evidence="7">
    <location>
        <begin position="8"/>
        <end position="176"/>
    </location>
</feature>
<dbReference type="InterPro" id="IPR003959">
    <property type="entry name" value="ATPase_AAA_core"/>
</dbReference>
<proteinExistence type="inferred from homology"/>
<comment type="similarity">
    <text evidence="1">Belongs to the ClpA/ClpB family.</text>
</comment>
<dbReference type="InterPro" id="IPR058954">
    <property type="entry name" value="AAA_lid_SMAX1"/>
</dbReference>
<dbReference type="SUPFAM" id="SSF52540">
    <property type="entry name" value="P-loop containing nucleoside triphosphate hydrolases"/>
    <property type="match status" value="1"/>
</dbReference>